<dbReference type="SFLD" id="SFLDS00019">
    <property type="entry name" value="Glutathione_Transferase_(cytos"/>
    <property type="match status" value="1"/>
</dbReference>
<accession>A0AAD5WYD8</accession>
<dbReference type="AlphaFoldDB" id="A0AAD5WYD8"/>
<proteinExistence type="predicted"/>
<dbReference type="Pfam" id="PF14497">
    <property type="entry name" value="GST_C_3"/>
    <property type="match status" value="1"/>
</dbReference>
<dbReference type="Gene3D" id="3.40.30.10">
    <property type="entry name" value="Glutaredoxin"/>
    <property type="match status" value="1"/>
</dbReference>
<feature type="domain" description="GST N-terminal" evidence="1">
    <location>
        <begin position="4"/>
        <end position="86"/>
    </location>
</feature>
<sequence length="219" mass="24807">MSTVRYEIEYFPVPGRAEVARLILAAAGAEWSDKSVTWGEWNDKKDGTPFGQMPVLVEYKKDEETFRVAQAHTIERYLARKFGFAGSSEQDMAILDSIGELHTALYMFTRGAPEVERPALKAKFLSTSLPTTYKFHQRFLQKNGDNGHYLGQSLTWPDIYLFYMMEELIEMEGREFLAGVPAWEKVFQVVGEVEGVKAYVGSDKRIKNGPILKGGDPHV</sequence>
<evidence type="ECO:0000259" key="2">
    <source>
        <dbReference type="PROSITE" id="PS50405"/>
    </source>
</evidence>
<evidence type="ECO:0000313" key="4">
    <source>
        <dbReference type="Proteomes" id="UP001212841"/>
    </source>
</evidence>
<dbReference type="GO" id="GO:0004364">
    <property type="term" value="F:glutathione transferase activity"/>
    <property type="evidence" value="ECO:0007669"/>
    <property type="project" value="TreeGrafter"/>
</dbReference>
<name>A0AAD5WYD8_9FUNG</name>
<dbReference type="EMBL" id="JADGJD010002571">
    <property type="protein sequence ID" value="KAJ3031270.1"/>
    <property type="molecule type" value="Genomic_DNA"/>
</dbReference>
<comment type="caution">
    <text evidence="3">The sequence shown here is derived from an EMBL/GenBank/DDBJ whole genome shotgun (WGS) entry which is preliminary data.</text>
</comment>
<dbReference type="Gene3D" id="1.20.1050.10">
    <property type="match status" value="1"/>
</dbReference>
<dbReference type="InterPro" id="IPR036249">
    <property type="entry name" value="Thioredoxin-like_sf"/>
</dbReference>
<evidence type="ECO:0000259" key="1">
    <source>
        <dbReference type="PROSITE" id="PS50404"/>
    </source>
</evidence>
<dbReference type="InterPro" id="IPR004045">
    <property type="entry name" value="Glutathione_S-Trfase_N"/>
</dbReference>
<dbReference type="PROSITE" id="PS50405">
    <property type="entry name" value="GST_CTER"/>
    <property type="match status" value="1"/>
</dbReference>
<dbReference type="InterPro" id="IPR050213">
    <property type="entry name" value="GST_superfamily"/>
</dbReference>
<dbReference type="PANTHER" id="PTHR11571">
    <property type="entry name" value="GLUTATHIONE S-TRANSFERASE"/>
    <property type="match status" value="1"/>
</dbReference>
<reference evidence="3" key="1">
    <citation type="submission" date="2020-05" db="EMBL/GenBank/DDBJ databases">
        <title>Phylogenomic resolution of chytrid fungi.</title>
        <authorList>
            <person name="Stajich J.E."/>
            <person name="Amses K."/>
            <person name="Simmons R."/>
            <person name="Seto K."/>
            <person name="Myers J."/>
            <person name="Bonds A."/>
            <person name="Quandt C.A."/>
            <person name="Barry K."/>
            <person name="Liu P."/>
            <person name="Grigoriev I."/>
            <person name="Longcore J.E."/>
            <person name="James T.Y."/>
        </authorList>
    </citation>
    <scope>NUCLEOTIDE SEQUENCE</scope>
    <source>
        <strain evidence="3">JEL0318</strain>
    </source>
</reference>
<dbReference type="InterPro" id="IPR040079">
    <property type="entry name" value="Glutathione_S-Trfase"/>
</dbReference>
<dbReference type="InterPro" id="IPR036282">
    <property type="entry name" value="Glutathione-S-Trfase_C_sf"/>
</dbReference>
<feature type="domain" description="GST C-terminal" evidence="2">
    <location>
        <begin position="72"/>
        <end position="210"/>
    </location>
</feature>
<gene>
    <name evidence="3" type="ORF">HK097_005481</name>
</gene>
<organism evidence="3 4">
    <name type="scientific">Rhizophlyctis rosea</name>
    <dbReference type="NCBI Taxonomy" id="64517"/>
    <lineage>
        <taxon>Eukaryota</taxon>
        <taxon>Fungi</taxon>
        <taxon>Fungi incertae sedis</taxon>
        <taxon>Chytridiomycota</taxon>
        <taxon>Chytridiomycota incertae sedis</taxon>
        <taxon>Chytridiomycetes</taxon>
        <taxon>Rhizophlyctidales</taxon>
        <taxon>Rhizophlyctidaceae</taxon>
        <taxon>Rhizophlyctis</taxon>
    </lineage>
</organism>
<dbReference type="SUPFAM" id="SSF47616">
    <property type="entry name" value="GST C-terminal domain-like"/>
    <property type="match status" value="1"/>
</dbReference>
<dbReference type="CDD" id="cd03039">
    <property type="entry name" value="GST_N_Sigma_like"/>
    <property type="match status" value="1"/>
</dbReference>
<protein>
    <recommendedName>
        <fullName evidence="5">Glutathione S-transferase</fullName>
    </recommendedName>
</protein>
<dbReference type="GO" id="GO:0006749">
    <property type="term" value="P:glutathione metabolic process"/>
    <property type="evidence" value="ECO:0007669"/>
    <property type="project" value="TreeGrafter"/>
</dbReference>
<dbReference type="PROSITE" id="PS50404">
    <property type="entry name" value="GST_NTER"/>
    <property type="match status" value="1"/>
</dbReference>
<dbReference type="SUPFAM" id="SSF52833">
    <property type="entry name" value="Thioredoxin-like"/>
    <property type="match status" value="1"/>
</dbReference>
<dbReference type="InterPro" id="IPR004046">
    <property type="entry name" value="GST_C"/>
</dbReference>
<evidence type="ECO:0000313" key="3">
    <source>
        <dbReference type="EMBL" id="KAJ3031270.1"/>
    </source>
</evidence>
<dbReference type="InterPro" id="IPR010987">
    <property type="entry name" value="Glutathione-S-Trfase_C-like"/>
</dbReference>
<dbReference type="Proteomes" id="UP001212841">
    <property type="component" value="Unassembled WGS sequence"/>
</dbReference>
<keyword evidence="4" id="KW-1185">Reference proteome</keyword>
<dbReference type="PANTHER" id="PTHR11571:SF150">
    <property type="entry name" value="GLUTATHIONE S-TRANSFERASE"/>
    <property type="match status" value="1"/>
</dbReference>
<evidence type="ECO:0008006" key="5">
    <source>
        <dbReference type="Google" id="ProtNLM"/>
    </source>
</evidence>